<organism evidence="5 7">
    <name type="scientific">Brevibacterium aurantiacum</name>
    <dbReference type="NCBI Taxonomy" id="273384"/>
    <lineage>
        <taxon>Bacteria</taxon>
        <taxon>Bacillati</taxon>
        <taxon>Actinomycetota</taxon>
        <taxon>Actinomycetes</taxon>
        <taxon>Micrococcales</taxon>
        <taxon>Brevibacteriaceae</taxon>
        <taxon>Brevibacterium</taxon>
    </lineage>
</organism>
<gene>
    <name evidence="5" type="ORF">BLSMQ_2403</name>
    <name evidence="6" type="ORF">CIK62_16060</name>
</gene>
<evidence type="ECO:0000313" key="7">
    <source>
        <dbReference type="Proteomes" id="UP000094793"/>
    </source>
</evidence>
<evidence type="ECO:0000313" key="5">
    <source>
        <dbReference type="EMBL" id="AOP54109.1"/>
    </source>
</evidence>
<dbReference type="PIRSF" id="PIRSF005578">
    <property type="entry name" value="TlyA"/>
    <property type="match status" value="1"/>
</dbReference>
<comment type="similarity">
    <text evidence="2">Belongs to the TlyA family.</text>
</comment>
<reference evidence="7" key="2">
    <citation type="submission" date="2016-09" db="EMBL/GenBank/DDBJ databases">
        <title>Complete Genome Sequence of Brevibacterium linens SMQ-1335.</title>
        <authorList>
            <person name="de Melo A.G."/>
            <person name="Labrie S.J."/>
            <person name="Dumaresq J."/>
            <person name="Roberts R.J."/>
            <person name="Tremblay D.M."/>
            <person name="Moineau S."/>
        </authorList>
    </citation>
    <scope>NUCLEOTIDE SEQUENCE [LARGE SCALE GENOMIC DNA]</scope>
    <source>
        <strain evidence="7">SMQ-1335</strain>
    </source>
</reference>
<dbReference type="CDD" id="cd02440">
    <property type="entry name" value="AdoMet_MTases"/>
    <property type="match status" value="1"/>
</dbReference>
<dbReference type="PATRIC" id="fig|1703.10.peg.2473"/>
<evidence type="ECO:0000256" key="1">
    <source>
        <dbReference type="ARBA" id="ARBA00022884"/>
    </source>
</evidence>
<dbReference type="PANTHER" id="PTHR32319:SF0">
    <property type="entry name" value="BACTERIAL HEMOLYSIN-LIKE PROTEIN"/>
    <property type="match status" value="1"/>
</dbReference>
<dbReference type="InterPro" id="IPR036986">
    <property type="entry name" value="S4_RNA-bd_sf"/>
</dbReference>
<evidence type="ECO:0000313" key="6">
    <source>
        <dbReference type="EMBL" id="PCC48944.1"/>
    </source>
</evidence>
<dbReference type="CDD" id="cd00165">
    <property type="entry name" value="S4"/>
    <property type="match status" value="1"/>
</dbReference>
<dbReference type="Pfam" id="PF01479">
    <property type="entry name" value="S4"/>
    <property type="match status" value="1"/>
</dbReference>
<sequence>MSRLDRELVERELIATRSRAAREIAAGRVSVNGHTVSKPSQLVSDSDELSVTEPDPWVARSAHKLLGALESFSIDDVTGLTALDAGASTGGFTQVLLHRGAAEIWAVDVGHDQFDAGLREDPRIHVREGLNLRELDDSDVPQVDLVVADVSFISLRLLLAPLLAATRPTGELLLMVKPQFELARGALDKHGVVATAAKRRRALDSVLAGISEHEARVIDIAPSVLPGPSGNREYFLRVRPGKTRTESDRLNEADIETHLDQIMRGEP</sequence>
<evidence type="ECO:0000259" key="4">
    <source>
        <dbReference type="SMART" id="SM00363"/>
    </source>
</evidence>
<dbReference type="NCBIfam" id="TIGR00478">
    <property type="entry name" value="tly"/>
    <property type="match status" value="1"/>
</dbReference>
<dbReference type="InterPro" id="IPR029063">
    <property type="entry name" value="SAM-dependent_MTases_sf"/>
</dbReference>
<evidence type="ECO:0000313" key="8">
    <source>
        <dbReference type="Proteomes" id="UP000217720"/>
    </source>
</evidence>
<keyword evidence="1 3" id="KW-0694">RNA-binding</keyword>
<dbReference type="SUPFAM" id="SSF55174">
    <property type="entry name" value="Alpha-L RNA-binding motif"/>
    <property type="match status" value="1"/>
</dbReference>
<dbReference type="Proteomes" id="UP000217720">
    <property type="component" value="Unassembled WGS sequence"/>
</dbReference>
<accession>A0A1D7W4Z1</accession>
<dbReference type="GO" id="GO:0008168">
    <property type="term" value="F:methyltransferase activity"/>
    <property type="evidence" value="ECO:0007669"/>
    <property type="project" value="UniProtKB-KW"/>
</dbReference>
<accession>A0A2A3ZBP3</accession>
<dbReference type="PANTHER" id="PTHR32319">
    <property type="entry name" value="BACTERIAL HEMOLYSIN-LIKE PROTEIN"/>
    <property type="match status" value="1"/>
</dbReference>
<dbReference type="eggNOG" id="COG1189">
    <property type="taxonomic scope" value="Bacteria"/>
</dbReference>
<dbReference type="Proteomes" id="UP000094793">
    <property type="component" value="Chromosome"/>
</dbReference>
<dbReference type="KEGG" id="blin:BLSMQ_2403"/>
<dbReference type="InterPro" id="IPR047048">
    <property type="entry name" value="TlyA"/>
</dbReference>
<dbReference type="InterPro" id="IPR002877">
    <property type="entry name" value="RNA_MeTrfase_FtsJ_dom"/>
</dbReference>
<keyword evidence="5" id="KW-0489">Methyltransferase</keyword>
<feature type="domain" description="RNA-binding S4" evidence="4">
    <location>
        <begin position="2"/>
        <end position="63"/>
    </location>
</feature>
<dbReference type="SMART" id="SM00363">
    <property type="entry name" value="S4"/>
    <property type="match status" value="1"/>
</dbReference>
<evidence type="ECO:0000256" key="2">
    <source>
        <dbReference type="ARBA" id="ARBA00029460"/>
    </source>
</evidence>
<dbReference type="Gene3D" id="3.40.50.150">
    <property type="entry name" value="Vaccinia Virus protein VP39"/>
    <property type="match status" value="1"/>
</dbReference>
<keyword evidence="5" id="KW-0808">Transferase</keyword>
<dbReference type="SUPFAM" id="SSF53335">
    <property type="entry name" value="S-adenosyl-L-methionine-dependent methyltransferases"/>
    <property type="match status" value="1"/>
</dbReference>
<dbReference type="Gene3D" id="3.10.290.10">
    <property type="entry name" value="RNA-binding S4 domain"/>
    <property type="match status" value="1"/>
</dbReference>
<dbReference type="PROSITE" id="PS50889">
    <property type="entry name" value="S4"/>
    <property type="match status" value="1"/>
</dbReference>
<reference evidence="5" key="1">
    <citation type="submission" date="2016-09" db="EMBL/GenBank/DDBJ databases">
        <title>Complete Genome Sequence of Brevibacterium aurantiacum SMQ-1335.</title>
        <authorList>
            <person name="de Melo A.G."/>
            <person name="Labrie S.J."/>
            <person name="Dumaresq J."/>
            <person name="Roberts R.J."/>
            <person name="Tremblay D.M."/>
            <person name="Moineau S."/>
        </authorList>
    </citation>
    <scope>NUCLEOTIDE SEQUENCE</scope>
    <source>
        <strain evidence="5">SMQ-1335</strain>
    </source>
</reference>
<dbReference type="AlphaFoldDB" id="A0A1D7W4Z1"/>
<proteinExistence type="inferred from homology"/>
<reference evidence="6 8" key="3">
    <citation type="journal article" date="2017" name="Elife">
        <title>Extensive horizontal gene transfer in cheese-associated bacteria.</title>
        <authorList>
            <person name="Bonham K.S."/>
            <person name="Wolfe B.E."/>
            <person name="Dutton R.J."/>
        </authorList>
    </citation>
    <scope>NUCLEOTIDE SEQUENCE [LARGE SCALE GENOMIC DNA]</scope>
    <source>
        <strain evidence="6 8">900_6</strain>
    </source>
</reference>
<evidence type="ECO:0000256" key="3">
    <source>
        <dbReference type="PROSITE-ProRule" id="PRU00182"/>
    </source>
</evidence>
<protein>
    <submittedName>
        <fullName evidence="5">RNA binding methyltransferase FtsJ-like protein</fullName>
    </submittedName>
    <submittedName>
        <fullName evidence="6">TlyA family RNA methyltransferase</fullName>
    </submittedName>
</protein>
<dbReference type="RefSeq" id="WP_069600343.1">
    <property type="nucleotide sequence ID" value="NZ_CP017150.1"/>
</dbReference>
<dbReference type="GO" id="GO:0032259">
    <property type="term" value="P:methylation"/>
    <property type="evidence" value="ECO:0007669"/>
    <property type="project" value="UniProtKB-KW"/>
</dbReference>
<dbReference type="InterPro" id="IPR004538">
    <property type="entry name" value="Hemolysin_A/TlyA"/>
</dbReference>
<dbReference type="OrthoDB" id="9784736at2"/>
<name>A0A1D7W4Z1_BREAU</name>
<dbReference type="InterPro" id="IPR002942">
    <property type="entry name" value="S4_RNA-bd"/>
</dbReference>
<dbReference type="Pfam" id="PF01728">
    <property type="entry name" value="FtsJ"/>
    <property type="match status" value="1"/>
</dbReference>
<dbReference type="EMBL" id="CP017150">
    <property type="protein sequence ID" value="AOP54109.1"/>
    <property type="molecule type" value="Genomic_DNA"/>
</dbReference>
<dbReference type="GO" id="GO:0003723">
    <property type="term" value="F:RNA binding"/>
    <property type="evidence" value="ECO:0007669"/>
    <property type="project" value="UniProtKB-KW"/>
</dbReference>
<dbReference type="EMBL" id="NRGO01000022">
    <property type="protein sequence ID" value="PCC48944.1"/>
    <property type="molecule type" value="Genomic_DNA"/>
</dbReference>